<dbReference type="InterPro" id="IPR025665">
    <property type="entry name" value="Beta-barrel_OMP_2"/>
</dbReference>
<feature type="compositionally biased region" description="Basic and acidic residues" evidence="1">
    <location>
        <begin position="134"/>
        <end position="146"/>
    </location>
</feature>
<comment type="caution">
    <text evidence="4">The sequence shown here is derived from an EMBL/GenBank/DDBJ whole genome shotgun (WGS) entry which is preliminary data.</text>
</comment>
<protein>
    <submittedName>
        <fullName evidence="4">PorT family protein</fullName>
    </submittedName>
</protein>
<evidence type="ECO:0000256" key="2">
    <source>
        <dbReference type="SAM" id="Phobius"/>
    </source>
</evidence>
<dbReference type="Gene3D" id="2.40.160.20">
    <property type="match status" value="1"/>
</dbReference>
<dbReference type="RefSeq" id="WP_117723697.1">
    <property type="nucleotide sequence ID" value="NZ_QSUL01000003.1"/>
</dbReference>
<evidence type="ECO:0000313" key="5">
    <source>
        <dbReference type="Proteomes" id="UP000260983"/>
    </source>
</evidence>
<dbReference type="AlphaFoldDB" id="A0A3E5BLH6"/>
<evidence type="ECO:0000256" key="1">
    <source>
        <dbReference type="SAM" id="MobiDB-lite"/>
    </source>
</evidence>
<feature type="compositionally biased region" description="Basic and acidic residues" evidence="1">
    <location>
        <begin position="183"/>
        <end position="212"/>
    </location>
</feature>
<feature type="transmembrane region" description="Helical" evidence="2">
    <location>
        <begin position="54"/>
        <end position="74"/>
    </location>
</feature>
<keyword evidence="2" id="KW-1133">Transmembrane helix</keyword>
<feature type="domain" description="Outer membrane protein beta-barrel" evidence="3">
    <location>
        <begin position="270"/>
        <end position="362"/>
    </location>
</feature>
<evidence type="ECO:0000313" key="4">
    <source>
        <dbReference type="EMBL" id="RGN38464.1"/>
    </source>
</evidence>
<dbReference type="EMBL" id="QSUL01000003">
    <property type="protein sequence ID" value="RGN38464.1"/>
    <property type="molecule type" value="Genomic_DNA"/>
</dbReference>
<keyword evidence="2" id="KW-0472">Membrane</keyword>
<evidence type="ECO:0000259" key="3">
    <source>
        <dbReference type="Pfam" id="PF13568"/>
    </source>
</evidence>
<dbReference type="Proteomes" id="UP000260983">
    <property type="component" value="Unassembled WGS sequence"/>
</dbReference>
<reference evidence="4 5" key="1">
    <citation type="submission" date="2018-08" db="EMBL/GenBank/DDBJ databases">
        <title>A genome reference for cultivated species of the human gut microbiota.</title>
        <authorList>
            <person name="Zou Y."/>
            <person name="Xue W."/>
            <person name="Luo G."/>
        </authorList>
    </citation>
    <scope>NUCLEOTIDE SEQUENCE [LARGE SCALE GENOMIC DNA]</scope>
    <source>
        <strain evidence="4 5">OM05-15BH</strain>
    </source>
</reference>
<dbReference type="Pfam" id="PF13568">
    <property type="entry name" value="OMP_b-brl_2"/>
    <property type="match status" value="1"/>
</dbReference>
<organism evidence="4 5">
    <name type="scientific">Bacteroides oleiciplenus</name>
    <dbReference type="NCBI Taxonomy" id="626931"/>
    <lineage>
        <taxon>Bacteria</taxon>
        <taxon>Pseudomonadati</taxon>
        <taxon>Bacteroidota</taxon>
        <taxon>Bacteroidia</taxon>
        <taxon>Bacteroidales</taxon>
        <taxon>Bacteroidaceae</taxon>
        <taxon>Bacteroides</taxon>
    </lineage>
</organism>
<name>A0A3E5BLH6_9BACE</name>
<keyword evidence="2" id="KW-0812">Transmembrane</keyword>
<feature type="region of interest" description="Disordered" evidence="1">
    <location>
        <begin position="133"/>
        <end position="215"/>
    </location>
</feature>
<accession>A0A3E5BLH6</accession>
<sequence>MMKDDELWLKKIKERLDDYSEPLPDTGWERLEKALPTSPPMSVGTKKNILFRRWAMTAAAVALVAVSSVSLWLMQSPVMDDVRRSAEPALAVIPDALPEQAKPAIQGEQPEPVIRRVVEQEEASHHQPLVAQHLETERNKTGEDIGTRIADTNEELPVSDGAEKVAEVTVASDQVVESAPSTQEKDNRRISRPSGKDKLHLPTEKKSSKGEKGWAVGLSVGNTGGLVSLDNAGGGDMQQSAGPMFSDKLDMTNVSNGVLSIPEGQELVFAGGVPYLRKSTRAVRDIKHKQPISFGVSVRKSLPKNFSVETGVTYTMLASEITYEGNAEKVDQKLHYIGIPVRANWNFVNNKNFTMYVSAGGAIEKCVYGKIASEKETVKPVQLSVMGAVGAQYNISNRVGIYVEPGVSYFFDDGSAVETIRKENPTNFTLQAGIRLTY</sequence>
<gene>
    <name evidence="4" type="ORF">DXB65_05530</name>
</gene>
<proteinExistence type="predicted"/>
<dbReference type="InterPro" id="IPR011250">
    <property type="entry name" value="OMP/PagP_B-barrel"/>
</dbReference>
<dbReference type="SUPFAM" id="SSF56925">
    <property type="entry name" value="OMPA-like"/>
    <property type="match status" value="1"/>
</dbReference>